<proteinExistence type="predicted"/>
<dbReference type="EMBL" id="CAADRM010000029">
    <property type="protein sequence ID" value="VFU12080.1"/>
    <property type="molecule type" value="Genomic_DNA"/>
</dbReference>
<organism evidence="1">
    <name type="scientific">anaerobic digester metagenome</name>
    <dbReference type="NCBI Taxonomy" id="1263854"/>
    <lineage>
        <taxon>unclassified sequences</taxon>
        <taxon>metagenomes</taxon>
        <taxon>ecological metagenomes</taxon>
    </lineage>
</organism>
<protein>
    <submittedName>
        <fullName evidence="1">Uncharacterized protein</fullName>
    </submittedName>
</protein>
<reference evidence="1" key="1">
    <citation type="submission" date="2019-03" db="EMBL/GenBank/DDBJ databases">
        <authorList>
            <person name="Hao L."/>
        </authorList>
    </citation>
    <scope>NUCLEOTIDE SEQUENCE</scope>
</reference>
<name>A0A485LVC9_9ZZZZ</name>
<evidence type="ECO:0000313" key="1">
    <source>
        <dbReference type="EMBL" id="VFU12080.1"/>
    </source>
</evidence>
<dbReference type="AlphaFoldDB" id="A0A485LVC9"/>
<sequence>MIDAEDINIIRINIAMKLSDPNQIMGFDSSRASIDGSASVHPLAKDMKFN</sequence>
<gene>
    <name evidence="1" type="ORF">SCFA_1240010</name>
</gene>
<accession>A0A485LVC9</accession>